<dbReference type="EMBL" id="CP002691">
    <property type="protein sequence ID" value="AEE48534.1"/>
    <property type="molecule type" value="Genomic_DNA"/>
</dbReference>
<gene>
    <name evidence="4" type="ordered locus">Halhy_0625</name>
</gene>
<keyword evidence="2" id="KW-0808">Transferase</keyword>
<sequence>MTFRPILERTEKRPILIAGPCSAETEEQVLQTARELASDGRIDLYRAGIWKPRTRPGEFEGVGAPGLAWLKKVKEETGLKVTTEVGNREHVFEALKAGIDVLWIGARTTVNPFTVQEIADALRGVDIPVMVKNPVNPDLKLWMGGIERLYKAGITRLAAIHRGFSFHGETSYRNVPHWQIPIDLRRNFPDIQIICDNSHICGRRDTLQEVAQKAMDLNFDGIMTEVHPTPDQAWSDAAQQITPAQYNAMIESMSFPEANSTDPIFAKHMNDLRHEIDEIDEDLLNLLGRRMKIAEKIGEYKKENNIAVLQTSRWNEILSKSVKHGAKKGLSEEFVTVVLKAIHDESINHQIRIMHGEEAVK</sequence>
<dbReference type="InterPro" id="IPR006218">
    <property type="entry name" value="DAHP1/KDSA"/>
</dbReference>
<keyword evidence="5" id="KW-1185">Reference proteome</keyword>
<dbReference type="eggNOG" id="COG1605">
    <property type="taxonomic scope" value="Bacteria"/>
</dbReference>
<dbReference type="Pfam" id="PF00793">
    <property type="entry name" value="DAHP_synth_1"/>
    <property type="match status" value="1"/>
</dbReference>
<dbReference type="InterPro" id="IPR002701">
    <property type="entry name" value="CM_II_prokaryot"/>
</dbReference>
<dbReference type="GO" id="GO:0046417">
    <property type="term" value="P:chorismate metabolic process"/>
    <property type="evidence" value="ECO:0007669"/>
    <property type="project" value="InterPro"/>
</dbReference>
<dbReference type="PROSITE" id="PS51168">
    <property type="entry name" value="CHORISMATE_MUT_2"/>
    <property type="match status" value="1"/>
</dbReference>
<evidence type="ECO:0000313" key="5">
    <source>
        <dbReference type="Proteomes" id="UP000008461"/>
    </source>
</evidence>
<evidence type="ECO:0000259" key="3">
    <source>
        <dbReference type="PROSITE" id="PS51168"/>
    </source>
</evidence>
<evidence type="ECO:0000256" key="1">
    <source>
        <dbReference type="ARBA" id="ARBA00012404"/>
    </source>
</evidence>
<dbReference type="AlphaFoldDB" id="F4L1J0"/>
<evidence type="ECO:0000256" key="2">
    <source>
        <dbReference type="ARBA" id="ARBA00022679"/>
    </source>
</evidence>
<dbReference type="STRING" id="760192.Halhy_0625"/>
<dbReference type="PANTHER" id="PTHR43018:SF1">
    <property type="entry name" value="PROTEIN AROA(G)"/>
    <property type="match status" value="1"/>
</dbReference>
<reference key="2">
    <citation type="submission" date="2011-04" db="EMBL/GenBank/DDBJ databases">
        <title>Complete sequence of chromosome of Haliscomenobacter hydrossis DSM 1100.</title>
        <authorList>
            <consortium name="US DOE Joint Genome Institute (JGI-PGF)"/>
            <person name="Lucas S."/>
            <person name="Han J."/>
            <person name="Lapidus A."/>
            <person name="Bruce D."/>
            <person name="Goodwin L."/>
            <person name="Pitluck S."/>
            <person name="Peters L."/>
            <person name="Kyrpides N."/>
            <person name="Mavromatis K."/>
            <person name="Ivanova N."/>
            <person name="Ovchinnikova G."/>
            <person name="Pagani I."/>
            <person name="Daligault H."/>
            <person name="Detter J.C."/>
            <person name="Han C."/>
            <person name="Land M."/>
            <person name="Hauser L."/>
            <person name="Markowitz V."/>
            <person name="Cheng J.-F."/>
            <person name="Hugenholtz P."/>
            <person name="Woyke T."/>
            <person name="Wu D."/>
            <person name="Verbarg S."/>
            <person name="Frueling A."/>
            <person name="Brambilla E."/>
            <person name="Klenk H.-P."/>
            <person name="Eisen J.A."/>
        </authorList>
    </citation>
    <scope>NUCLEOTIDE SEQUENCE</scope>
    <source>
        <strain>DSM 1100</strain>
    </source>
</reference>
<dbReference type="GO" id="GO:0016740">
    <property type="term" value="F:transferase activity"/>
    <property type="evidence" value="ECO:0007669"/>
    <property type="project" value="UniProtKB-KW"/>
</dbReference>
<dbReference type="EC" id="5.4.99.5" evidence="1"/>
<dbReference type="PANTHER" id="PTHR43018">
    <property type="entry name" value="PHOSPHO-2-DEHYDRO-3-DEOXYHEPTONATE ALDOLASE"/>
    <property type="match status" value="1"/>
</dbReference>
<dbReference type="SMART" id="SM00830">
    <property type="entry name" value="CM_2"/>
    <property type="match status" value="1"/>
</dbReference>
<protein>
    <recommendedName>
        <fullName evidence="1">chorismate mutase</fullName>
        <ecNumber evidence="1">5.4.99.5</ecNumber>
    </recommendedName>
</protein>
<dbReference type="eggNOG" id="COG2876">
    <property type="taxonomic scope" value="Bacteria"/>
</dbReference>
<name>F4L1J0_HALH1</name>
<dbReference type="SUPFAM" id="SSF48600">
    <property type="entry name" value="Chorismate mutase II"/>
    <property type="match status" value="1"/>
</dbReference>
<dbReference type="Gene3D" id="3.20.20.70">
    <property type="entry name" value="Aldolase class I"/>
    <property type="match status" value="1"/>
</dbReference>
<dbReference type="Proteomes" id="UP000008461">
    <property type="component" value="Chromosome"/>
</dbReference>
<dbReference type="InterPro" id="IPR036263">
    <property type="entry name" value="Chorismate_II_sf"/>
</dbReference>
<accession>F4L1J0</accession>
<dbReference type="KEGG" id="hhy:Halhy_0625"/>
<dbReference type="GO" id="GO:0004106">
    <property type="term" value="F:chorismate mutase activity"/>
    <property type="evidence" value="ECO:0007669"/>
    <property type="project" value="UniProtKB-EC"/>
</dbReference>
<dbReference type="InterPro" id="IPR036979">
    <property type="entry name" value="CM_dom_sf"/>
</dbReference>
<proteinExistence type="predicted"/>
<feature type="domain" description="Chorismate mutase" evidence="3">
    <location>
        <begin position="263"/>
        <end position="354"/>
    </location>
</feature>
<evidence type="ECO:0000313" key="4">
    <source>
        <dbReference type="EMBL" id="AEE48534.1"/>
    </source>
</evidence>
<dbReference type="RefSeq" id="WP_013763098.1">
    <property type="nucleotide sequence ID" value="NC_015510.1"/>
</dbReference>
<dbReference type="Gene3D" id="1.20.59.10">
    <property type="entry name" value="Chorismate mutase"/>
    <property type="match status" value="1"/>
</dbReference>
<dbReference type="InterPro" id="IPR013785">
    <property type="entry name" value="Aldolase_TIM"/>
</dbReference>
<reference evidence="4 5" key="1">
    <citation type="journal article" date="2011" name="Stand. Genomic Sci.">
        <title>Complete genome sequence of Haliscomenobacter hydrossis type strain (O).</title>
        <authorList>
            <consortium name="US DOE Joint Genome Institute (JGI-PGF)"/>
            <person name="Daligault H."/>
            <person name="Lapidus A."/>
            <person name="Zeytun A."/>
            <person name="Nolan M."/>
            <person name="Lucas S."/>
            <person name="Del Rio T.G."/>
            <person name="Tice H."/>
            <person name="Cheng J.F."/>
            <person name="Tapia R."/>
            <person name="Han C."/>
            <person name="Goodwin L."/>
            <person name="Pitluck S."/>
            <person name="Liolios K."/>
            <person name="Pagani I."/>
            <person name="Ivanova N."/>
            <person name="Huntemann M."/>
            <person name="Mavromatis K."/>
            <person name="Mikhailova N."/>
            <person name="Pati A."/>
            <person name="Chen A."/>
            <person name="Palaniappan K."/>
            <person name="Land M."/>
            <person name="Hauser L."/>
            <person name="Brambilla E.M."/>
            <person name="Rohde M."/>
            <person name="Verbarg S."/>
            <person name="Goker M."/>
            <person name="Bristow J."/>
            <person name="Eisen J.A."/>
            <person name="Markowitz V."/>
            <person name="Hugenholtz P."/>
            <person name="Kyrpides N.C."/>
            <person name="Klenk H.P."/>
            <person name="Woyke T."/>
        </authorList>
    </citation>
    <scope>NUCLEOTIDE SEQUENCE [LARGE SCALE GENOMIC DNA]</scope>
    <source>
        <strain evidence="5">ATCC 27775 / DSM 1100 / LMG 10767 / O</strain>
    </source>
</reference>
<dbReference type="Pfam" id="PF01817">
    <property type="entry name" value="CM_2"/>
    <property type="match status" value="1"/>
</dbReference>
<dbReference type="HOGENOM" id="CLU_062599_1_1_10"/>
<dbReference type="SUPFAM" id="SSF51569">
    <property type="entry name" value="Aldolase"/>
    <property type="match status" value="1"/>
</dbReference>
<organism evidence="4 5">
    <name type="scientific">Haliscomenobacter hydrossis (strain ATCC 27775 / DSM 1100 / LMG 10767 / O)</name>
    <dbReference type="NCBI Taxonomy" id="760192"/>
    <lineage>
        <taxon>Bacteria</taxon>
        <taxon>Pseudomonadati</taxon>
        <taxon>Bacteroidota</taxon>
        <taxon>Saprospiria</taxon>
        <taxon>Saprospirales</taxon>
        <taxon>Haliscomenobacteraceae</taxon>
        <taxon>Haliscomenobacter</taxon>
    </lineage>
</organism>
<dbReference type="InterPro" id="IPR052899">
    <property type="entry name" value="Class-I_DAHP_synthase"/>
</dbReference>